<protein>
    <recommendedName>
        <fullName evidence="3">HAMP domain-containing protein</fullName>
    </recommendedName>
</protein>
<evidence type="ECO:0000259" key="3">
    <source>
        <dbReference type="PROSITE" id="PS50885"/>
    </source>
</evidence>
<feature type="coiled-coil region" evidence="1">
    <location>
        <begin position="232"/>
        <end position="266"/>
    </location>
</feature>
<dbReference type="GO" id="GO:0016020">
    <property type="term" value="C:membrane"/>
    <property type="evidence" value="ECO:0007669"/>
    <property type="project" value="InterPro"/>
</dbReference>
<sequence>MINKIEQKISYRVSLIWIISLLLGLIFLGFFLQGYFNLKLEKEQKIDTEILQKQVLAETMTDIVHFPIDYNLLKYRLDELKQMPGMENVAYLRVIKPSGDIFCSTLNQEIGKKIENFQMPEGTIISDDTFQGNLIKTITTHSGPYDSIVQLGFSTQGITNDQQDIVRFLVSDILFFFLLAVCFFVLFKIIIKPIEELTGLCNDVSKGQLTTKPISSDIQEINHLITAFNRMVEDLKMHRREIEKVNESLEIKVRERTKELEDLTAKLEEKVTGRTKELQEKLKELEKFQKLAVGRELKMIEQKKQIEKLKKQIEGRIGF</sequence>
<keyword evidence="2" id="KW-0472">Membrane</keyword>
<dbReference type="InterPro" id="IPR003660">
    <property type="entry name" value="HAMP_dom"/>
</dbReference>
<keyword evidence="2" id="KW-0812">Transmembrane</keyword>
<dbReference type="EMBL" id="PCVO01000026">
    <property type="protein sequence ID" value="PIQ75337.1"/>
    <property type="molecule type" value="Genomic_DNA"/>
</dbReference>
<organism evidence="4 5">
    <name type="scientific">Candidatus Portnoybacteria bacterium CG11_big_fil_rev_8_21_14_0_20_40_15</name>
    <dbReference type="NCBI Taxonomy" id="1974817"/>
    <lineage>
        <taxon>Bacteria</taxon>
        <taxon>Candidatus Portnoyibacteriota</taxon>
    </lineage>
</organism>
<feature type="transmembrane region" description="Helical" evidence="2">
    <location>
        <begin position="15"/>
        <end position="36"/>
    </location>
</feature>
<evidence type="ECO:0000313" key="4">
    <source>
        <dbReference type="EMBL" id="PIQ75337.1"/>
    </source>
</evidence>
<dbReference type="SUPFAM" id="SSF158472">
    <property type="entry name" value="HAMP domain-like"/>
    <property type="match status" value="1"/>
</dbReference>
<dbReference type="Proteomes" id="UP000229317">
    <property type="component" value="Unassembled WGS sequence"/>
</dbReference>
<dbReference type="Pfam" id="PF00672">
    <property type="entry name" value="HAMP"/>
    <property type="match status" value="1"/>
</dbReference>
<evidence type="ECO:0000256" key="2">
    <source>
        <dbReference type="SAM" id="Phobius"/>
    </source>
</evidence>
<dbReference type="AlphaFoldDB" id="A0A2H0KTB2"/>
<feature type="domain" description="HAMP" evidence="3">
    <location>
        <begin position="188"/>
        <end position="240"/>
    </location>
</feature>
<name>A0A2H0KTB2_9BACT</name>
<keyword evidence="1" id="KW-0175">Coiled coil</keyword>
<dbReference type="Gene3D" id="6.10.340.10">
    <property type="match status" value="1"/>
</dbReference>
<gene>
    <name evidence="4" type="ORF">COV84_01765</name>
</gene>
<dbReference type="GO" id="GO:0007165">
    <property type="term" value="P:signal transduction"/>
    <property type="evidence" value="ECO:0007669"/>
    <property type="project" value="InterPro"/>
</dbReference>
<evidence type="ECO:0000313" key="5">
    <source>
        <dbReference type="Proteomes" id="UP000229317"/>
    </source>
</evidence>
<feature type="transmembrane region" description="Helical" evidence="2">
    <location>
        <begin position="173"/>
        <end position="191"/>
    </location>
</feature>
<dbReference type="PROSITE" id="PS50885">
    <property type="entry name" value="HAMP"/>
    <property type="match status" value="1"/>
</dbReference>
<proteinExistence type="predicted"/>
<dbReference type="CDD" id="cd06225">
    <property type="entry name" value="HAMP"/>
    <property type="match status" value="1"/>
</dbReference>
<evidence type="ECO:0000256" key="1">
    <source>
        <dbReference type="SAM" id="Coils"/>
    </source>
</evidence>
<comment type="caution">
    <text evidence="4">The sequence shown here is derived from an EMBL/GenBank/DDBJ whole genome shotgun (WGS) entry which is preliminary data.</text>
</comment>
<dbReference type="SMART" id="SM00304">
    <property type="entry name" value="HAMP"/>
    <property type="match status" value="1"/>
</dbReference>
<reference evidence="4 5" key="1">
    <citation type="submission" date="2017-09" db="EMBL/GenBank/DDBJ databases">
        <title>Depth-based differentiation of microbial function through sediment-hosted aquifers and enrichment of novel symbionts in the deep terrestrial subsurface.</title>
        <authorList>
            <person name="Probst A.J."/>
            <person name="Ladd B."/>
            <person name="Jarett J.K."/>
            <person name="Geller-Mcgrath D.E."/>
            <person name="Sieber C.M."/>
            <person name="Emerson J.B."/>
            <person name="Anantharaman K."/>
            <person name="Thomas B.C."/>
            <person name="Malmstrom R."/>
            <person name="Stieglmeier M."/>
            <person name="Klingl A."/>
            <person name="Woyke T."/>
            <person name="Ryan C.M."/>
            <person name="Banfield J.F."/>
        </authorList>
    </citation>
    <scope>NUCLEOTIDE SEQUENCE [LARGE SCALE GENOMIC DNA]</scope>
    <source>
        <strain evidence="4">CG11_big_fil_rev_8_21_14_0_20_40_15</strain>
    </source>
</reference>
<keyword evidence="2" id="KW-1133">Transmembrane helix</keyword>
<accession>A0A2H0KTB2</accession>